<reference evidence="2" key="1">
    <citation type="journal article" date="2019" name="Int. J. Syst. Evol. Microbiol.">
        <title>The Global Catalogue of Microorganisms (GCM) 10K type strain sequencing project: providing services to taxonomists for standard genome sequencing and annotation.</title>
        <authorList>
            <consortium name="The Broad Institute Genomics Platform"/>
            <consortium name="The Broad Institute Genome Sequencing Center for Infectious Disease"/>
            <person name="Wu L."/>
            <person name="Ma J."/>
        </authorList>
    </citation>
    <scope>NUCLEOTIDE SEQUENCE [LARGE SCALE GENOMIC DNA]</scope>
    <source>
        <strain evidence="2">JCM 18306</strain>
    </source>
</reference>
<name>A0ABP9T2D2_9ACTN</name>
<proteinExistence type="predicted"/>
<protein>
    <submittedName>
        <fullName evidence="1">Uncharacterized protein</fullName>
    </submittedName>
</protein>
<dbReference type="Pfam" id="PF07070">
    <property type="entry name" value="Spo0M"/>
    <property type="match status" value="1"/>
</dbReference>
<accession>A0ABP9T2D2</accession>
<evidence type="ECO:0000313" key="1">
    <source>
        <dbReference type="EMBL" id="GAA5207548.1"/>
    </source>
</evidence>
<sequence>MVFKRLLGSLGAGAPTVDTVLAPAPVLPNGTLAGQVHIRGGQTAFDQPPHPPGHRTPRARCRGLLGHRPAPRAAHRLLLVL</sequence>
<comment type="caution">
    <text evidence="1">The sequence shown here is derived from an EMBL/GenBank/DDBJ whole genome shotgun (WGS) entry which is preliminary data.</text>
</comment>
<evidence type="ECO:0000313" key="2">
    <source>
        <dbReference type="Proteomes" id="UP001499878"/>
    </source>
</evidence>
<dbReference type="PANTHER" id="PTHR40053">
    <property type="entry name" value="SPORULATION-CONTROL PROTEIN SPO0M"/>
    <property type="match status" value="1"/>
</dbReference>
<dbReference type="EMBL" id="BAABJR010000005">
    <property type="protein sequence ID" value="GAA5207548.1"/>
    <property type="molecule type" value="Genomic_DNA"/>
</dbReference>
<organism evidence="1 2">
    <name type="scientific">Streptomyces thinghirensis</name>
    <dbReference type="NCBI Taxonomy" id="551547"/>
    <lineage>
        <taxon>Bacteria</taxon>
        <taxon>Bacillati</taxon>
        <taxon>Actinomycetota</taxon>
        <taxon>Actinomycetes</taxon>
        <taxon>Kitasatosporales</taxon>
        <taxon>Streptomycetaceae</taxon>
        <taxon>Streptomyces</taxon>
    </lineage>
</organism>
<dbReference type="InterPro" id="IPR009776">
    <property type="entry name" value="Spore_0_M"/>
</dbReference>
<dbReference type="Proteomes" id="UP001499878">
    <property type="component" value="Unassembled WGS sequence"/>
</dbReference>
<dbReference type="PANTHER" id="PTHR40053:SF1">
    <property type="entry name" value="SPORULATION-CONTROL PROTEIN SPO0M"/>
    <property type="match status" value="1"/>
</dbReference>
<gene>
    <name evidence="1" type="ORF">GCM10023323_23500</name>
</gene>
<keyword evidence="2" id="KW-1185">Reference proteome</keyword>